<accession>A0A6A6BBA7</accession>
<keyword evidence="3 7" id="KW-1133">Transmembrane helix</keyword>
<feature type="transmembrane region" description="Helical" evidence="7">
    <location>
        <begin position="489"/>
        <end position="508"/>
    </location>
</feature>
<dbReference type="InterPro" id="IPR052337">
    <property type="entry name" value="SAT4-like"/>
</dbReference>
<feature type="transmembrane region" description="Helical" evidence="7">
    <location>
        <begin position="177"/>
        <end position="195"/>
    </location>
</feature>
<feature type="transmembrane region" description="Helical" evidence="7">
    <location>
        <begin position="12"/>
        <end position="34"/>
    </location>
</feature>
<dbReference type="Proteomes" id="UP000799438">
    <property type="component" value="Unassembled WGS sequence"/>
</dbReference>
<feature type="transmembrane region" description="Helical" evidence="7">
    <location>
        <begin position="46"/>
        <end position="65"/>
    </location>
</feature>
<evidence type="ECO:0000313" key="10">
    <source>
        <dbReference type="Proteomes" id="UP000799438"/>
    </source>
</evidence>
<reference evidence="9" key="1">
    <citation type="journal article" date="2020" name="Stud. Mycol.">
        <title>101 Dothideomycetes genomes: a test case for predicting lifestyles and emergence of pathogens.</title>
        <authorList>
            <person name="Haridas S."/>
            <person name="Albert R."/>
            <person name="Binder M."/>
            <person name="Bloem J."/>
            <person name="Labutti K."/>
            <person name="Salamov A."/>
            <person name="Andreopoulos B."/>
            <person name="Baker S."/>
            <person name="Barry K."/>
            <person name="Bills G."/>
            <person name="Bluhm B."/>
            <person name="Cannon C."/>
            <person name="Castanera R."/>
            <person name="Culley D."/>
            <person name="Daum C."/>
            <person name="Ezra D."/>
            <person name="Gonzalez J."/>
            <person name="Henrissat B."/>
            <person name="Kuo A."/>
            <person name="Liang C."/>
            <person name="Lipzen A."/>
            <person name="Lutzoni F."/>
            <person name="Magnuson J."/>
            <person name="Mondo S."/>
            <person name="Nolan M."/>
            <person name="Ohm R."/>
            <person name="Pangilinan J."/>
            <person name="Park H.-J."/>
            <person name="Ramirez L."/>
            <person name="Alfaro M."/>
            <person name="Sun H."/>
            <person name="Tritt A."/>
            <person name="Yoshinaga Y."/>
            <person name="Zwiers L.-H."/>
            <person name="Turgeon B."/>
            <person name="Goodwin S."/>
            <person name="Spatafora J."/>
            <person name="Crous P."/>
            <person name="Grigoriev I."/>
        </authorList>
    </citation>
    <scope>NUCLEOTIDE SEQUENCE</scope>
    <source>
        <strain evidence="9">CBS 121167</strain>
    </source>
</reference>
<dbReference type="AlphaFoldDB" id="A0A6A6BBA7"/>
<dbReference type="Pfam" id="PF20684">
    <property type="entry name" value="Fung_rhodopsin"/>
    <property type="match status" value="2"/>
</dbReference>
<keyword evidence="10" id="KW-1185">Reference proteome</keyword>
<dbReference type="EMBL" id="ML995492">
    <property type="protein sequence ID" value="KAF2139761.1"/>
    <property type="molecule type" value="Genomic_DNA"/>
</dbReference>
<evidence type="ECO:0000256" key="3">
    <source>
        <dbReference type="ARBA" id="ARBA00022989"/>
    </source>
</evidence>
<dbReference type="PANTHER" id="PTHR33048:SF92">
    <property type="entry name" value="INTEGRAL MEMBRANE PROTEIN"/>
    <property type="match status" value="1"/>
</dbReference>
<feature type="transmembrane region" description="Helical" evidence="7">
    <location>
        <begin position="549"/>
        <end position="568"/>
    </location>
</feature>
<feature type="transmembrane region" description="Helical" evidence="7">
    <location>
        <begin position="515"/>
        <end position="537"/>
    </location>
</feature>
<dbReference type="GeneID" id="54303281"/>
<feature type="region of interest" description="Disordered" evidence="6">
    <location>
        <begin position="282"/>
        <end position="311"/>
    </location>
</feature>
<name>A0A6A6BBA7_9PEZI</name>
<comment type="similarity">
    <text evidence="5">Belongs to the SAT4 family.</text>
</comment>
<feature type="transmembrane region" description="Helical" evidence="7">
    <location>
        <begin position="96"/>
        <end position="116"/>
    </location>
</feature>
<evidence type="ECO:0000256" key="7">
    <source>
        <dbReference type="SAM" id="Phobius"/>
    </source>
</evidence>
<evidence type="ECO:0000256" key="5">
    <source>
        <dbReference type="ARBA" id="ARBA00038359"/>
    </source>
</evidence>
<dbReference type="InterPro" id="IPR049326">
    <property type="entry name" value="Rhodopsin_dom_fungi"/>
</dbReference>
<keyword evidence="4 7" id="KW-0472">Membrane</keyword>
<evidence type="ECO:0000259" key="8">
    <source>
        <dbReference type="Pfam" id="PF20684"/>
    </source>
</evidence>
<feature type="transmembrane region" description="Helical" evidence="7">
    <location>
        <begin position="361"/>
        <end position="379"/>
    </location>
</feature>
<proteinExistence type="inferred from homology"/>
<dbReference type="OrthoDB" id="444631at2759"/>
<evidence type="ECO:0000256" key="1">
    <source>
        <dbReference type="ARBA" id="ARBA00004141"/>
    </source>
</evidence>
<sequence length="599" mass="66714">MAADLSGEGVMAIEWTLLMVAYTLVIARLCVRLLVQRRSLLLSDYFLVISAIDAMALIVCDTATYKLGAMGADDSLSADDPAKEVALNKISFSSNYFYDSGMYFPKIALLTFYFKLFPQTMPRLRKMLCCVTGFTVCCMICTCFLDTFWCGSDVSINWAEDSTCSSFGSKRVFQIDWVMNITSDILVFCLPFPLIRKLQLRQRQLAGLTVTFALGALTMAASVARFATIQVIHSWNNVYVWSMVEMSIAIMVVSLPSLRGLLTGLRSGSAGYSSRTHQYNRSGSGAVHVGQSAGSHARCHPRDDDDDTGSEVELSRMDRVDVIYKVDQVWIAEWILLVVAWAFVALRVYVRLFKLRERLSWADIILILSAIDGLGLIVCDTLTYEIGAMDGADGSVKLSKISFSSNYFYDFGMGVPKLSMLAFYWDFFPASRPNLRKALYVVAAYVCAAYMTILWLDTFYCGRHVSVQWSQEEGACNVYYADIPFQVNFSLNLSCYIFIYALPLALLGSTLKLGLGVISAFSLGFLAVWVCIIRFIVLNTTSGEPNIVYLLSMLELVVAIMAVSLPGLKPLYERKRSTDRESSIVVSSHEAIEPKKQDA</sequence>
<dbReference type="PANTHER" id="PTHR33048">
    <property type="entry name" value="PTH11-LIKE INTEGRAL MEMBRANE PROTEIN (AFU_ORTHOLOGUE AFUA_5G11245)"/>
    <property type="match status" value="1"/>
</dbReference>
<dbReference type="RefSeq" id="XP_033395474.1">
    <property type="nucleotide sequence ID" value="XM_033545775.1"/>
</dbReference>
<organism evidence="9 10">
    <name type="scientific">Aplosporella prunicola CBS 121167</name>
    <dbReference type="NCBI Taxonomy" id="1176127"/>
    <lineage>
        <taxon>Eukaryota</taxon>
        <taxon>Fungi</taxon>
        <taxon>Dikarya</taxon>
        <taxon>Ascomycota</taxon>
        <taxon>Pezizomycotina</taxon>
        <taxon>Dothideomycetes</taxon>
        <taxon>Dothideomycetes incertae sedis</taxon>
        <taxon>Botryosphaeriales</taxon>
        <taxon>Aplosporellaceae</taxon>
        <taxon>Aplosporella</taxon>
    </lineage>
</organism>
<feature type="transmembrane region" description="Helical" evidence="7">
    <location>
        <begin position="329"/>
        <end position="349"/>
    </location>
</feature>
<feature type="domain" description="Rhodopsin" evidence="8">
    <location>
        <begin position="27"/>
        <end position="262"/>
    </location>
</feature>
<feature type="transmembrane region" description="Helical" evidence="7">
    <location>
        <begin position="438"/>
        <end position="456"/>
    </location>
</feature>
<evidence type="ECO:0000256" key="2">
    <source>
        <dbReference type="ARBA" id="ARBA00022692"/>
    </source>
</evidence>
<keyword evidence="2 7" id="KW-0812">Transmembrane</keyword>
<gene>
    <name evidence="9" type="ORF">K452DRAFT_352497</name>
</gene>
<feature type="transmembrane region" description="Helical" evidence="7">
    <location>
        <begin position="207"/>
        <end position="232"/>
    </location>
</feature>
<evidence type="ECO:0000256" key="4">
    <source>
        <dbReference type="ARBA" id="ARBA00023136"/>
    </source>
</evidence>
<evidence type="ECO:0000256" key="6">
    <source>
        <dbReference type="SAM" id="MobiDB-lite"/>
    </source>
</evidence>
<evidence type="ECO:0000313" key="9">
    <source>
        <dbReference type="EMBL" id="KAF2139761.1"/>
    </source>
</evidence>
<comment type="subcellular location">
    <subcellularLocation>
        <location evidence="1">Membrane</location>
        <topology evidence="1">Multi-pass membrane protein</topology>
    </subcellularLocation>
</comment>
<feature type="transmembrane region" description="Helical" evidence="7">
    <location>
        <begin position="128"/>
        <end position="149"/>
    </location>
</feature>
<dbReference type="GO" id="GO:0016020">
    <property type="term" value="C:membrane"/>
    <property type="evidence" value="ECO:0007669"/>
    <property type="project" value="UniProtKB-SubCell"/>
</dbReference>
<feature type="domain" description="Rhodopsin" evidence="8">
    <location>
        <begin position="346"/>
        <end position="573"/>
    </location>
</feature>
<protein>
    <recommendedName>
        <fullName evidence="8">Rhodopsin domain-containing protein</fullName>
    </recommendedName>
</protein>